<proteinExistence type="predicted"/>
<dbReference type="Pfam" id="PF00072">
    <property type="entry name" value="Response_reg"/>
    <property type="match status" value="1"/>
</dbReference>
<dbReference type="PANTHER" id="PTHR44591">
    <property type="entry name" value="STRESS RESPONSE REGULATOR PROTEIN 1"/>
    <property type="match status" value="1"/>
</dbReference>
<dbReference type="InterPro" id="IPR001789">
    <property type="entry name" value="Sig_transdc_resp-reg_receiver"/>
</dbReference>
<keyword evidence="4" id="KW-0418">Kinase</keyword>
<evidence type="ECO:0000313" key="4">
    <source>
        <dbReference type="EMBL" id="KFE70408.1"/>
    </source>
</evidence>
<dbReference type="PANTHER" id="PTHR44591:SF21">
    <property type="entry name" value="TWO-COMPONENT RESPONSE REGULATOR"/>
    <property type="match status" value="1"/>
</dbReference>
<organism evidence="4 5">
    <name type="scientific">Hyalangium minutum</name>
    <dbReference type="NCBI Taxonomy" id="394096"/>
    <lineage>
        <taxon>Bacteria</taxon>
        <taxon>Pseudomonadati</taxon>
        <taxon>Myxococcota</taxon>
        <taxon>Myxococcia</taxon>
        <taxon>Myxococcales</taxon>
        <taxon>Cystobacterineae</taxon>
        <taxon>Archangiaceae</taxon>
        <taxon>Hyalangium</taxon>
    </lineage>
</organism>
<keyword evidence="1 2" id="KW-0597">Phosphoprotein</keyword>
<dbReference type="OrthoDB" id="5512413at2"/>
<keyword evidence="4" id="KW-0808">Transferase</keyword>
<dbReference type="RefSeq" id="WP_044185468.1">
    <property type="nucleotide sequence ID" value="NZ_JMCB01000003.1"/>
</dbReference>
<feature type="domain" description="Response regulatory" evidence="3">
    <location>
        <begin position="27"/>
        <end position="155"/>
    </location>
</feature>
<keyword evidence="5" id="KW-1185">Reference proteome</keyword>
<dbReference type="InterPro" id="IPR011006">
    <property type="entry name" value="CheY-like_superfamily"/>
</dbReference>
<dbReference type="EMBL" id="JMCB01000003">
    <property type="protein sequence ID" value="KFE70408.1"/>
    <property type="molecule type" value="Genomic_DNA"/>
</dbReference>
<evidence type="ECO:0000259" key="3">
    <source>
        <dbReference type="PROSITE" id="PS50110"/>
    </source>
</evidence>
<dbReference type="PROSITE" id="PS50110">
    <property type="entry name" value="RESPONSE_REGULATORY"/>
    <property type="match status" value="1"/>
</dbReference>
<dbReference type="SUPFAM" id="SSF52172">
    <property type="entry name" value="CheY-like"/>
    <property type="match status" value="1"/>
</dbReference>
<evidence type="ECO:0000256" key="1">
    <source>
        <dbReference type="ARBA" id="ARBA00022553"/>
    </source>
</evidence>
<dbReference type="InterPro" id="IPR050595">
    <property type="entry name" value="Bact_response_regulator"/>
</dbReference>
<protein>
    <submittedName>
        <fullName evidence="4">Sensor histidine kinase/response regulator</fullName>
    </submittedName>
</protein>
<feature type="modified residue" description="4-aspartylphosphate" evidence="2">
    <location>
        <position position="86"/>
    </location>
</feature>
<evidence type="ECO:0000313" key="5">
    <source>
        <dbReference type="Proteomes" id="UP000028725"/>
    </source>
</evidence>
<dbReference type="Proteomes" id="UP000028725">
    <property type="component" value="Unassembled WGS sequence"/>
</dbReference>
<gene>
    <name evidence="4" type="ORF">DB31_5450</name>
</gene>
<name>A0A085WRU5_9BACT</name>
<dbReference type="Gene3D" id="3.40.50.2300">
    <property type="match status" value="1"/>
</dbReference>
<dbReference type="GO" id="GO:0016301">
    <property type="term" value="F:kinase activity"/>
    <property type="evidence" value="ECO:0007669"/>
    <property type="project" value="UniProtKB-KW"/>
</dbReference>
<evidence type="ECO:0000256" key="2">
    <source>
        <dbReference type="PROSITE-ProRule" id="PRU00169"/>
    </source>
</evidence>
<accession>A0A085WRU5</accession>
<sequence length="160" mass="17759">MHKRRILVIDDSEDIHKDFARLLCPPKAEDLDDLSQMEASLFGAPSSGGDSSEPIELDSAFQGQEGLAKVQEAQAAGRPYALVFLDYRMPPGWNGYETLRRLHQVAPSVPVVLCSAFSDFSWEKMDKEFAGAHVLKELRKPFDKGALQKLVRTLTEPGVS</sequence>
<comment type="caution">
    <text evidence="4">The sequence shown here is derived from an EMBL/GenBank/DDBJ whole genome shotgun (WGS) entry which is preliminary data.</text>
</comment>
<dbReference type="AlphaFoldDB" id="A0A085WRU5"/>
<dbReference type="STRING" id="394096.DB31_5450"/>
<dbReference type="GO" id="GO:0000160">
    <property type="term" value="P:phosphorelay signal transduction system"/>
    <property type="evidence" value="ECO:0007669"/>
    <property type="project" value="InterPro"/>
</dbReference>
<reference evidence="4 5" key="1">
    <citation type="submission" date="2014-04" db="EMBL/GenBank/DDBJ databases">
        <title>Genome assembly of Hyalangium minutum DSM 14724.</title>
        <authorList>
            <person name="Sharma G."/>
            <person name="Subramanian S."/>
        </authorList>
    </citation>
    <scope>NUCLEOTIDE SEQUENCE [LARGE SCALE GENOMIC DNA]</scope>
    <source>
        <strain evidence="4 5">DSM 14724</strain>
    </source>
</reference>